<dbReference type="SUPFAM" id="SSF55073">
    <property type="entry name" value="Nucleotide cyclase"/>
    <property type="match status" value="1"/>
</dbReference>
<name>T0G7G2_9SPHN</name>
<dbReference type="GO" id="GO:1902201">
    <property type="term" value="P:negative regulation of bacterial-type flagellum-dependent cell motility"/>
    <property type="evidence" value="ECO:0007669"/>
    <property type="project" value="TreeGrafter"/>
</dbReference>
<feature type="domain" description="GGDEF" evidence="4">
    <location>
        <begin position="237"/>
        <end position="372"/>
    </location>
</feature>
<dbReference type="EC" id="2.7.7.65" evidence="1"/>
<evidence type="ECO:0000313" key="6">
    <source>
        <dbReference type="Proteomes" id="UP000015524"/>
    </source>
</evidence>
<dbReference type="AlphaFoldDB" id="T0G7G2"/>
<gene>
    <name evidence="5" type="ORF">L485_24560</name>
</gene>
<dbReference type="PANTHER" id="PTHR45138">
    <property type="entry name" value="REGULATORY COMPONENTS OF SENSORY TRANSDUCTION SYSTEM"/>
    <property type="match status" value="1"/>
</dbReference>
<comment type="caution">
    <text evidence="5">The sequence shown here is derived from an EMBL/GenBank/DDBJ whole genome shotgun (WGS) entry which is preliminary data.</text>
</comment>
<dbReference type="NCBIfam" id="TIGR00254">
    <property type="entry name" value="GGDEF"/>
    <property type="match status" value="1"/>
</dbReference>
<dbReference type="InterPro" id="IPR050469">
    <property type="entry name" value="Diguanylate_Cyclase"/>
</dbReference>
<dbReference type="GO" id="GO:0052621">
    <property type="term" value="F:diguanylate cyclase activity"/>
    <property type="evidence" value="ECO:0007669"/>
    <property type="project" value="UniProtKB-EC"/>
</dbReference>
<evidence type="ECO:0000256" key="2">
    <source>
        <dbReference type="ARBA" id="ARBA00034247"/>
    </source>
</evidence>
<sequence length="378" mass="41718">MTNSENSSGSILQWLGFRGARGGRSVDGKPAFANGAGNVFQQARRHLLDEIAAFLLTYELDVTPNNLLTAHGAFSGSNPALARKIAQHVTAGLAVTQEWLDEITAADETIDKHDGIQHLMARLETTLESFSKNANDTRSATADYTDELEQHVAELDQVQGTGQILSSLADLAKAMLERTRKLETDMRRSEEEAKALRRSLEKARREAEIDHMTGLPNRRAFEAVLEREYRDARASFDPLTVAFCDIDHFKRINDTHGHDAGDRVIRLIAEMLATISDDNCHVARHGGEEFVMLFRGISLSEAHKKLDGLREQMAERRLRNRKTDEPLGQITFSAGIADVFDFSDPRAALKAADEALYTAKQGGRNQVIIAPKGGAQAA</sequence>
<dbReference type="PANTHER" id="PTHR45138:SF9">
    <property type="entry name" value="DIGUANYLATE CYCLASE DGCM-RELATED"/>
    <property type="match status" value="1"/>
</dbReference>
<dbReference type="EMBL" id="ATIB01000090">
    <property type="protein sequence ID" value="EQA96561.1"/>
    <property type="molecule type" value="Genomic_DNA"/>
</dbReference>
<dbReference type="GO" id="GO:0043709">
    <property type="term" value="P:cell adhesion involved in single-species biofilm formation"/>
    <property type="evidence" value="ECO:0007669"/>
    <property type="project" value="TreeGrafter"/>
</dbReference>
<proteinExistence type="predicted"/>
<dbReference type="eggNOG" id="COG3706">
    <property type="taxonomic scope" value="Bacteria"/>
</dbReference>
<evidence type="ECO:0000313" key="5">
    <source>
        <dbReference type="EMBL" id="EQA96561.1"/>
    </source>
</evidence>
<dbReference type="InterPro" id="IPR029787">
    <property type="entry name" value="Nucleotide_cyclase"/>
</dbReference>
<dbReference type="PATRIC" id="fig|1114964.3.peg.4826"/>
<dbReference type="Pfam" id="PF00990">
    <property type="entry name" value="GGDEF"/>
    <property type="match status" value="1"/>
</dbReference>
<evidence type="ECO:0000256" key="3">
    <source>
        <dbReference type="SAM" id="Coils"/>
    </source>
</evidence>
<dbReference type="GO" id="GO:0005886">
    <property type="term" value="C:plasma membrane"/>
    <property type="evidence" value="ECO:0007669"/>
    <property type="project" value="TreeGrafter"/>
</dbReference>
<dbReference type="FunFam" id="3.30.70.270:FF:000001">
    <property type="entry name" value="Diguanylate cyclase domain protein"/>
    <property type="match status" value="1"/>
</dbReference>
<comment type="catalytic activity">
    <reaction evidence="2">
        <text>2 GTP = 3',3'-c-di-GMP + 2 diphosphate</text>
        <dbReference type="Rhea" id="RHEA:24898"/>
        <dbReference type="ChEBI" id="CHEBI:33019"/>
        <dbReference type="ChEBI" id="CHEBI:37565"/>
        <dbReference type="ChEBI" id="CHEBI:58805"/>
        <dbReference type="EC" id="2.7.7.65"/>
    </reaction>
</comment>
<reference evidence="5 6" key="1">
    <citation type="journal article" date="2013" name="Genome Announc.">
        <title>Draft Genome Sequence of a Hexachlorocyclohexane-Degrading Bacterium, Sphingobium baderi Strain LL03T.</title>
        <authorList>
            <person name="Kaur J."/>
            <person name="Verma H."/>
            <person name="Tripathi C."/>
            <person name="Khurana J.P."/>
            <person name="Lal R."/>
        </authorList>
    </citation>
    <scope>NUCLEOTIDE SEQUENCE [LARGE SCALE GENOMIC DNA]</scope>
    <source>
        <strain evidence="5 6">LL03</strain>
    </source>
</reference>
<protein>
    <recommendedName>
        <fullName evidence="1">diguanylate cyclase</fullName>
        <ecNumber evidence="1">2.7.7.65</ecNumber>
    </recommendedName>
</protein>
<dbReference type="SMART" id="SM00267">
    <property type="entry name" value="GGDEF"/>
    <property type="match status" value="1"/>
</dbReference>
<dbReference type="Proteomes" id="UP000015524">
    <property type="component" value="Unassembled WGS sequence"/>
</dbReference>
<dbReference type="PROSITE" id="PS50887">
    <property type="entry name" value="GGDEF"/>
    <property type="match status" value="1"/>
</dbReference>
<keyword evidence="3" id="KW-0175">Coiled coil</keyword>
<dbReference type="CDD" id="cd01949">
    <property type="entry name" value="GGDEF"/>
    <property type="match status" value="1"/>
</dbReference>
<evidence type="ECO:0000259" key="4">
    <source>
        <dbReference type="PROSITE" id="PS50887"/>
    </source>
</evidence>
<dbReference type="Gene3D" id="3.30.70.270">
    <property type="match status" value="1"/>
</dbReference>
<organism evidence="5 6">
    <name type="scientific">Sphingobium baderi LL03</name>
    <dbReference type="NCBI Taxonomy" id="1114964"/>
    <lineage>
        <taxon>Bacteria</taxon>
        <taxon>Pseudomonadati</taxon>
        <taxon>Pseudomonadota</taxon>
        <taxon>Alphaproteobacteria</taxon>
        <taxon>Sphingomonadales</taxon>
        <taxon>Sphingomonadaceae</taxon>
        <taxon>Sphingobium</taxon>
    </lineage>
</organism>
<dbReference type="InterPro" id="IPR043128">
    <property type="entry name" value="Rev_trsase/Diguanyl_cyclase"/>
</dbReference>
<dbReference type="InterPro" id="IPR000160">
    <property type="entry name" value="GGDEF_dom"/>
</dbReference>
<keyword evidence="6" id="KW-1185">Reference proteome</keyword>
<accession>T0G7G2</accession>
<evidence type="ECO:0000256" key="1">
    <source>
        <dbReference type="ARBA" id="ARBA00012528"/>
    </source>
</evidence>
<feature type="coiled-coil region" evidence="3">
    <location>
        <begin position="172"/>
        <end position="210"/>
    </location>
</feature>